<sequence length="310" mass="36673">MPSKNNQKKISSELTFNQNANDKLTTTGVEQYFDDKFIDQVRQSLLTNDVSQFDKIDVERLQSNDDWFIRRFLAWRPTTIDEAIKTMIQALLWRKEININEWKDTDFPSEFFQIAACFHYLPDRENKNILILRMRFNRKEPLGVASIETMVRNFFIYIVEKIVSQHPNQGFALIFDCWKASLSNVDIDMARFIINTLSNYYSGAISYVYIYELPWILNQIWRIVRSWLDEEAKSIVKFVTINNIFQYIEASNLPDYMGGCCRKDYRFVPKGVPTLEEMLTDNGDTKKFGIKSDKDLKKLNEHFQKLIKLQ</sequence>
<dbReference type="RefSeq" id="XP_027198889.1">
    <property type="nucleotide sequence ID" value="XM_027343088.1"/>
</dbReference>
<dbReference type="SMART" id="SM00516">
    <property type="entry name" value="SEC14"/>
    <property type="match status" value="1"/>
</dbReference>
<keyword evidence="2" id="KW-1185">Reference proteome</keyword>
<dbReference type="Pfam" id="PF00650">
    <property type="entry name" value="CRAL_TRIO"/>
    <property type="match status" value="1"/>
</dbReference>
<dbReference type="InParanoid" id="A0A6P6Y3D1"/>
<dbReference type="Gene3D" id="3.40.525.10">
    <property type="entry name" value="CRAL-TRIO lipid binding domain"/>
    <property type="match status" value="1"/>
</dbReference>
<dbReference type="InterPro" id="IPR053012">
    <property type="entry name" value="ER-organelle_contact"/>
</dbReference>
<dbReference type="PROSITE" id="PS50191">
    <property type="entry name" value="CRAL_TRIO"/>
    <property type="match status" value="1"/>
</dbReference>
<dbReference type="Proteomes" id="UP000515146">
    <property type="component" value="Unplaced"/>
</dbReference>
<dbReference type="GO" id="GO:0140284">
    <property type="term" value="C:endoplasmic reticulum-endosome membrane contact site"/>
    <property type="evidence" value="ECO:0007669"/>
    <property type="project" value="TreeGrafter"/>
</dbReference>
<dbReference type="InterPro" id="IPR036865">
    <property type="entry name" value="CRAL-TRIO_dom_sf"/>
</dbReference>
<organism evidence="2 3">
    <name type="scientific">Dermatophagoides pteronyssinus</name>
    <name type="common">European house dust mite</name>
    <dbReference type="NCBI Taxonomy" id="6956"/>
    <lineage>
        <taxon>Eukaryota</taxon>
        <taxon>Metazoa</taxon>
        <taxon>Ecdysozoa</taxon>
        <taxon>Arthropoda</taxon>
        <taxon>Chelicerata</taxon>
        <taxon>Arachnida</taxon>
        <taxon>Acari</taxon>
        <taxon>Acariformes</taxon>
        <taxon>Sarcoptiformes</taxon>
        <taxon>Astigmata</taxon>
        <taxon>Psoroptidia</taxon>
        <taxon>Analgoidea</taxon>
        <taxon>Pyroglyphidae</taxon>
        <taxon>Dermatophagoidinae</taxon>
        <taxon>Dermatophagoides</taxon>
    </lineage>
</organism>
<dbReference type="PANTHER" id="PTHR46384">
    <property type="entry name" value="MOTILE SPERM DOMAIN-CONTAINING PROTEIN 2"/>
    <property type="match status" value="1"/>
</dbReference>
<dbReference type="SUPFAM" id="SSF52087">
    <property type="entry name" value="CRAL/TRIO domain"/>
    <property type="match status" value="1"/>
</dbReference>
<evidence type="ECO:0000259" key="1">
    <source>
        <dbReference type="PROSITE" id="PS50191"/>
    </source>
</evidence>
<dbReference type="OrthoDB" id="6483500at2759"/>
<gene>
    <name evidence="3" type="primary">LOC113793117</name>
</gene>
<dbReference type="GO" id="GO:0012505">
    <property type="term" value="C:endomembrane system"/>
    <property type="evidence" value="ECO:0007669"/>
    <property type="project" value="TreeGrafter"/>
</dbReference>
<dbReference type="CDD" id="cd00170">
    <property type="entry name" value="SEC14"/>
    <property type="match status" value="1"/>
</dbReference>
<protein>
    <submittedName>
        <fullName evidence="3">Motile sperm domain-containing protein 2-like</fullName>
    </submittedName>
</protein>
<evidence type="ECO:0000313" key="3">
    <source>
        <dbReference type="RefSeq" id="XP_027198889.1"/>
    </source>
</evidence>
<dbReference type="InterPro" id="IPR001251">
    <property type="entry name" value="CRAL-TRIO_dom"/>
</dbReference>
<dbReference type="KEGG" id="dpte:113793117"/>
<reference evidence="3" key="1">
    <citation type="submission" date="2025-08" db="UniProtKB">
        <authorList>
            <consortium name="RefSeq"/>
        </authorList>
    </citation>
    <scope>IDENTIFICATION</scope>
    <source>
        <strain evidence="3">Airmid</strain>
    </source>
</reference>
<dbReference type="PANTHER" id="PTHR46384:SF1">
    <property type="entry name" value="MOTILE SPERM DOMAIN-CONTAINING PROTEIN 2"/>
    <property type="match status" value="1"/>
</dbReference>
<accession>A0A6P6Y3D1</accession>
<dbReference type="OMA" id="ESDDFCR"/>
<dbReference type="AlphaFoldDB" id="A0A6P6Y3D1"/>
<dbReference type="SUPFAM" id="SSF46938">
    <property type="entry name" value="CRAL/TRIO N-terminal domain"/>
    <property type="match status" value="1"/>
</dbReference>
<evidence type="ECO:0000313" key="2">
    <source>
        <dbReference type="Proteomes" id="UP000515146"/>
    </source>
</evidence>
<feature type="domain" description="CRAL-TRIO" evidence="1">
    <location>
        <begin position="118"/>
        <end position="265"/>
    </location>
</feature>
<proteinExistence type="predicted"/>
<dbReference type="InterPro" id="IPR036273">
    <property type="entry name" value="CRAL/TRIO_N_dom_sf"/>
</dbReference>
<name>A0A6P6Y3D1_DERPT</name>